<keyword evidence="2" id="KW-1185">Reference proteome</keyword>
<accession>A0AAV6ZBB7</accession>
<sequence length="78" mass="8673">QTLLAEHHGVVDPLGLDQKEHEDMAACYHLLLQNFNTLLSWNGFSQPENSDLLRSALAVFANRIKESDPSVDVAEGVR</sequence>
<reference evidence="1" key="1">
    <citation type="thesis" date="2020" institute="ProQuest LLC" country="789 East Eisenhower Parkway, Ann Arbor, MI, USA">
        <title>Comparative Genomics and Chromosome Evolution.</title>
        <authorList>
            <person name="Mudd A.B."/>
        </authorList>
    </citation>
    <scope>NUCLEOTIDE SEQUENCE</scope>
    <source>
        <strain evidence="1">237g6f4</strain>
        <tissue evidence="1">Blood</tissue>
    </source>
</reference>
<dbReference type="EMBL" id="WNYA01001589">
    <property type="protein sequence ID" value="KAG8545470.1"/>
    <property type="molecule type" value="Genomic_DNA"/>
</dbReference>
<dbReference type="Pfam" id="PF14631">
    <property type="entry name" value="FancD2"/>
    <property type="match status" value="1"/>
</dbReference>
<evidence type="ECO:0000313" key="1">
    <source>
        <dbReference type="EMBL" id="KAG8545470.1"/>
    </source>
</evidence>
<feature type="non-terminal residue" evidence="1">
    <location>
        <position position="1"/>
    </location>
</feature>
<dbReference type="GO" id="GO:0006281">
    <property type="term" value="P:DNA repair"/>
    <property type="evidence" value="ECO:0007669"/>
    <property type="project" value="InterPro"/>
</dbReference>
<dbReference type="Proteomes" id="UP000824782">
    <property type="component" value="Unassembled WGS sequence"/>
</dbReference>
<proteinExistence type="predicted"/>
<comment type="caution">
    <text evidence="1">The sequence shown here is derived from an EMBL/GenBank/DDBJ whole genome shotgun (WGS) entry which is preliminary data.</text>
</comment>
<evidence type="ECO:0000313" key="2">
    <source>
        <dbReference type="Proteomes" id="UP000824782"/>
    </source>
</evidence>
<name>A0AAV6ZBB7_ENGPU</name>
<dbReference type="AlphaFoldDB" id="A0AAV6ZBB7"/>
<dbReference type="InterPro" id="IPR029448">
    <property type="entry name" value="FANCD2"/>
</dbReference>
<gene>
    <name evidence="1" type="ORF">GDO81_020792</name>
</gene>
<protein>
    <submittedName>
        <fullName evidence="1">Uncharacterized protein</fullName>
    </submittedName>
</protein>
<organism evidence="1 2">
    <name type="scientific">Engystomops pustulosus</name>
    <name type="common">Tungara frog</name>
    <name type="synonym">Physalaemus pustulosus</name>
    <dbReference type="NCBI Taxonomy" id="76066"/>
    <lineage>
        <taxon>Eukaryota</taxon>
        <taxon>Metazoa</taxon>
        <taxon>Chordata</taxon>
        <taxon>Craniata</taxon>
        <taxon>Vertebrata</taxon>
        <taxon>Euteleostomi</taxon>
        <taxon>Amphibia</taxon>
        <taxon>Batrachia</taxon>
        <taxon>Anura</taxon>
        <taxon>Neobatrachia</taxon>
        <taxon>Hyloidea</taxon>
        <taxon>Leptodactylidae</taxon>
        <taxon>Leiuperinae</taxon>
        <taxon>Engystomops</taxon>
    </lineage>
</organism>